<keyword evidence="7" id="KW-0653">Protein transport</keyword>
<keyword evidence="9 12" id="KW-0472">Membrane</keyword>
<evidence type="ECO:0000256" key="7">
    <source>
        <dbReference type="ARBA" id="ARBA00022927"/>
    </source>
</evidence>
<dbReference type="PANTHER" id="PTHR43386">
    <property type="entry name" value="OLIGOPEPTIDE TRANSPORT SYSTEM PERMEASE PROTEIN APPC"/>
    <property type="match status" value="1"/>
</dbReference>
<proteinExistence type="inferred from homology"/>
<evidence type="ECO:0000256" key="4">
    <source>
        <dbReference type="ARBA" id="ARBA00022519"/>
    </source>
</evidence>
<keyword evidence="6" id="KW-0571">Peptide transport</keyword>
<evidence type="ECO:0000256" key="11">
    <source>
        <dbReference type="ARBA" id="ARBA00072251"/>
    </source>
</evidence>
<evidence type="ECO:0000313" key="14">
    <source>
        <dbReference type="EMBL" id="GAA0943336.1"/>
    </source>
</evidence>
<keyword evidence="15" id="KW-1185">Reference proteome</keyword>
<evidence type="ECO:0000259" key="13">
    <source>
        <dbReference type="PROSITE" id="PS50928"/>
    </source>
</evidence>
<comment type="similarity">
    <text evidence="10">Belongs to the binding-protein-dependent transport system permease family. OppBC subfamily.</text>
</comment>
<evidence type="ECO:0000256" key="3">
    <source>
        <dbReference type="ARBA" id="ARBA00022475"/>
    </source>
</evidence>
<evidence type="ECO:0000256" key="5">
    <source>
        <dbReference type="ARBA" id="ARBA00022692"/>
    </source>
</evidence>
<comment type="caution">
    <text evidence="14">The sequence shown here is derived from an EMBL/GenBank/DDBJ whole genome shotgun (WGS) entry which is preliminary data.</text>
</comment>
<keyword evidence="5 12" id="KW-0812">Transmembrane</keyword>
<feature type="transmembrane region" description="Helical" evidence="12">
    <location>
        <begin position="20"/>
        <end position="41"/>
    </location>
</feature>
<dbReference type="Gene3D" id="1.10.3720.10">
    <property type="entry name" value="MetI-like"/>
    <property type="match status" value="1"/>
</dbReference>
<dbReference type="PANTHER" id="PTHR43386:SF2">
    <property type="entry name" value="OLIGOPEPTIDE TRANSPORT SYSTEM PERMEASE PROTEIN OPPC"/>
    <property type="match status" value="1"/>
</dbReference>
<evidence type="ECO:0000256" key="12">
    <source>
        <dbReference type="RuleBase" id="RU363032"/>
    </source>
</evidence>
<feature type="transmembrane region" description="Helical" evidence="12">
    <location>
        <begin position="111"/>
        <end position="132"/>
    </location>
</feature>
<dbReference type="InterPro" id="IPR035906">
    <property type="entry name" value="MetI-like_sf"/>
</dbReference>
<protein>
    <recommendedName>
        <fullName evidence="11">Oligopeptide transport system permease protein OppC</fullName>
    </recommendedName>
</protein>
<dbReference type="InterPro" id="IPR025966">
    <property type="entry name" value="OppC_N"/>
</dbReference>
<keyword evidence="8 12" id="KW-1133">Transmembrane helix</keyword>
<dbReference type="SUPFAM" id="SSF161098">
    <property type="entry name" value="MetI-like"/>
    <property type="match status" value="1"/>
</dbReference>
<comment type="subcellular location">
    <subcellularLocation>
        <location evidence="1">Cell inner membrane</location>
        <topology evidence="1">Multi-pass membrane protein</topology>
    </subcellularLocation>
    <subcellularLocation>
        <location evidence="12">Cell membrane</location>
        <topology evidence="12">Multi-pass membrane protein</topology>
    </subcellularLocation>
</comment>
<keyword evidence="4" id="KW-0997">Cell inner membrane</keyword>
<evidence type="ECO:0000256" key="1">
    <source>
        <dbReference type="ARBA" id="ARBA00004429"/>
    </source>
</evidence>
<dbReference type="PROSITE" id="PS50928">
    <property type="entry name" value="ABC_TM1"/>
    <property type="match status" value="1"/>
</dbReference>
<reference evidence="14 15" key="1">
    <citation type="journal article" date="2019" name="Int. J. Syst. Evol. Microbiol.">
        <title>The Global Catalogue of Microorganisms (GCM) 10K type strain sequencing project: providing services to taxonomists for standard genome sequencing and annotation.</title>
        <authorList>
            <consortium name="The Broad Institute Genomics Platform"/>
            <consortium name="The Broad Institute Genome Sequencing Center for Infectious Disease"/>
            <person name="Wu L."/>
            <person name="Ma J."/>
        </authorList>
    </citation>
    <scope>NUCLEOTIDE SEQUENCE [LARGE SCALE GENOMIC DNA]</scope>
    <source>
        <strain evidence="14 15">JCM 11136</strain>
    </source>
</reference>
<dbReference type="Pfam" id="PF12911">
    <property type="entry name" value="OppC_N"/>
    <property type="match status" value="1"/>
</dbReference>
<name>A0ABN1QJH5_9ACTN</name>
<dbReference type="InterPro" id="IPR000515">
    <property type="entry name" value="MetI-like"/>
</dbReference>
<evidence type="ECO:0000256" key="8">
    <source>
        <dbReference type="ARBA" id="ARBA00022989"/>
    </source>
</evidence>
<dbReference type="InterPro" id="IPR050366">
    <property type="entry name" value="BP-dependent_transpt_permease"/>
</dbReference>
<dbReference type="Proteomes" id="UP001501578">
    <property type="component" value="Unassembled WGS sequence"/>
</dbReference>
<feature type="transmembrane region" description="Helical" evidence="12">
    <location>
        <begin position="80"/>
        <end position="104"/>
    </location>
</feature>
<keyword evidence="3" id="KW-1003">Cell membrane</keyword>
<dbReference type="Pfam" id="PF00528">
    <property type="entry name" value="BPD_transp_1"/>
    <property type="match status" value="1"/>
</dbReference>
<evidence type="ECO:0000313" key="15">
    <source>
        <dbReference type="Proteomes" id="UP001501578"/>
    </source>
</evidence>
<dbReference type="CDD" id="cd06261">
    <property type="entry name" value="TM_PBP2"/>
    <property type="match status" value="1"/>
</dbReference>
<evidence type="ECO:0000256" key="9">
    <source>
        <dbReference type="ARBA" id="ARBA00023136"/>
    </source>
</evidence>
<evidence type="ECO:0000256" key="10">
    <source>
        <dbReference type="ARBA" id="ARBA00024202"/>
    </source>
</evidence>
<feature type="transmembrane region" description="Helical" evidence="12">
    <location>
        <begin position="248"/>
        <end position="268"/>
    </location>
</feature>
<evidence type="ECO:0000256" key="2">
    <source>
        <dbReference type="ARBA" id="ARBA00022448"/>
    </source>
</evidence>
<sequence length="281" mass="30312">MRNKVVLRRLIRNRNTRYGLVGVAVLLLLAYVGPLVAPYGWQEKDFTAFMEPPGPDHWWGTTQTGGDVFAGTLRGLQKSLVIGFLAALISTGLAALVGATAGYFGGWVDRVLMWGVDLLLVLPSFLIIAILSPRLQGGTWLLFVVLLALFGWMITSRVVRSMTLSLREREYVLAAKYMGVPGWKIILRHVLPNLSSLLIIDATLNVSGAIITETSLSFFGFGVQAPDVSLGTLIADGSGTSTVITYPWLFLFPAGVLVALVLSVNLIGDGLRDALDPGSNP</sequence>
<feature type="transmembrane region" description="Helical" evidence="12">
    <location>
        <begin position="138"/>
        <end position="159"/>
    </location>
</feature>
<evidence type="ECO:0000256" key="6">
    <source>
        <dbReference type="ARBA" id="ARBA00022856"/>
    </source>
</evidence>
<dbReference type="EMBL" id="BAAAHQ010000035">
    <property type="protein sequence ID" value="GAA0943336.1"/>
    <property type="molecule type" value="Genomic_DNA"/>
</dbReference>
<keyword evidence="2 12" id="KW-0813">Transport</keyword>
<organism evidence="14 15">
    <name type="scientific">Nonomuraea longicatena</name>
    <dbReference type="NCBI Taxonomy" id="83682"/>
    <lineage>
        <taxon>Bacteria</taxon>
        <taxon>Bacillati</taxon>
        <taxon>Actinomycetota</taxon>
        <taxon>Actinomycetes</taxon>
        <taxon>Streptosporangiales</taxon>
        <taxon>Streptosporangiaceae</taxon>
        <taxon>Nonomuraea</taxon>
    </lineage>
</organism>
<accession>A0ABN1QJH5</accession>
<gene>
    <name evidence="14" type="ORF">GCM10009560_56590</name>
</gene>
<dbReference type="RefSeq" id="WP_343953132.1">
    <property type="nucleotide sequence ID" value="NZ_BAAAHQ010000035.1"/>
</dbReference>
<feature type="domain" description="ABC transmembrane type-1" evidence="13">
    <location>
        <begin position="76"/>
        <end position="268"/>
    </location>
</feature>